<accession>A0A1Y2CLJ0</accession>
<dbReference type="STRING" id="329046.A0A1Y2CLJ0"/>
<feature type="region of interest" description="Disordered" evidence="4">
    <location>
        <begin position="473"/>
        <end position="530"/>
    </location>
</feature>
<evidence type="ECO:0000256" key="4">
    <source>
        <dbReference type="SAM" id="MobiDB-lite"/>
    </source>
</evidence>
<dbReference type="InterPro" id="IPR004344">
    <property type="entry name" value="TTL/TTLL_fam"/>
</dbReference>
<evidence type="ECO:0000256" key="3">
    <source>
        <dbReference type="ARBA" id="ARBA00022840"/>
    </source>
</evidence>
<evidence type="ECO:0000256" key="1">
    <source>
        <dbReference type="ARBA" id="ARBA00022598"/>
    </source>
</evidence>
<dbReference type="PANTHER" id="PTHR12241">
    <property type="entry name" value="TUBULIN POLYGLUTAMYLASE"/>
    <property type="match status" value="1"/>
</dbReference>
<gene>
    <name evidence="5" type="ORF">BCR33DRAFT_714918</name>
</gene>
<proteinExistence type="predicted"/>
<name>A0A1Y2CLJ0_9FUNG</name>
<dbReference type="Pfam" id="PF03133">
    <property type="entry name" value="TTL"/>
    <property type="match status" value="1"/>
</dbReference>
<dbReference type="Gene3D" id="3.30.470.20">
    <property type="entry name" value="ATP-grasp fold, B domain"/>
    <property type="match status" value="1"/>
</dbReference>
<dbReference type="EMBL" id="MCGO01000013">
    <property type="protein sequence ID" value="ORY47863.1"/>
    <property type="molecule type" value="Genomic_DNA"/>
</dbReference>
<reference evidence="5 6" key="1">
    <citation type="submission" date="2016-07" db="EMBL/GenBank/DDBJ databases">
        <title>Pervasive Adenine N6-methylation of Active Genes in Fungi.</title>
        <authorList>
            <consortium name="DOE Joint Genome Institute"/>
            <person name="Mondo S.J."/>
            <person name="Dannebaum R.O."/>
            <person name="Kuo R.C."/>
            <person name="Labutti K."/>
            <person name="Haridas S."/>
            <person name="Kuo A."/>
            <person name="Salamov A."/>
            <person name="Ahrendt S.R."/>
            <person name="Lipzen A."/>
            <person name="Sullivan W."/>
            <person name="Andreopoulos W.B."/>
            <person name="Clum A."/>
            <person name="Lindquist E."/>
            <person name="Daum C."/>
            <person name="Ramamoorthy G.K."/>
            <person name="Gryganskyi A."/>
            <person name="Culley D."/>
            <person name="Magnuson J.K."/>
            <person name="James T.Y."/>
            <person name="O'Malley M.A."/>
            <person name="Stajich J.E."/>
            <person name="Spatafora J.W."/>
            <person name="Visel A."/>
            <person name="Grigoriev I.V."/>
        </authorList>
    </citation>
    <scope>NUCLEOTIDE SEQUENCE [LARGE SCALE GENOMIC DNA]</scope>
    <source>
        <strain evidence="5 6">JEL800</strain>
    </source>
</reference>
<organism evidence="5 6">
    <name type="scientific">Rhizoclosmatium globosum</name>
    <dbReference type="NCBI Taxonomy" id="329046"/>
    <lineage>
        <taxon>Eukaryota</taxon>
        <taxon>Fungi</taxon>
        <taxon>Fungi incertae sedis</taxon>
        <taxon>Chytridiomycota</taxon>
        <taxon>Chytridiomycota incertae sedis</taxon>
        <taxon>Chytridiomycetes</taxon>
        <taxon>Chytridiales</taxon>
        <taxon>Chytriomycetaceae</taxon>
        <taxon>Rhizoclosmatium</taxon>
    </lineage>
</organism>
<dbReference type="Proteomes" id="UP000193642">
    <property type="component" value="Unassembled WGS sequence"/>
</dbReference>
<feature type="compositionally biased region" description="Low complexity" evidence="4">
    <location>
        <begin position="482"/>
        <end position="491"/>
    </location>
</feature>
<keyword evidence="6" id="KW-1185">Reference proteome</keyword>
<dbReference type="AlphaFoldDB" id="A0A1Y2CLJ0"/>
<evidence type="ECO:0000256" key="2">
    <source>
        <dbReference type="ARBA" id="ARBA00022741"/>
    </source>
</evidence>
<dbReference type="PROSITE" id="PS51221">
    <property type="entry name" value="TTL"/>
    <property type="match status" value="1"/>
</dbReference>
<dbReference type="GO" id="GO:0070740">
    <property type="term" value="F:tubulin-glutamic acid ligase activity"/>
    <property type="evidence" value="ECO:0007669"/>
    <property type="project" value="TreeGrafter"/>
</dbReference>
<evidence type="ECO:0000313" key="5">
    <source>
        <dbReference type="EMBL" id="ORY47863.1"/>
    </source>
</evidence>
<dbReference type="GO" id="GO:0036064">
    <property type="term" value="C:ciliary basal body"/>
    <property type="evidence" value="ECO:0007669"/>
    <property type="project" value="TreeGrafter"/>
</dbReference>
<comment type="caution">
    <text evidence="5">The sequence shown here is derived from an EMBL/GenBank/DDBJ whole genome shotgun (WGS) entry which is preliminary data.</text>
</comment>
<dbReference type="OrthoDB" id="202825at2759"/>
<dbReference type="SUPFAM" id="SSF56059">
    <property type="entry name" value="Glutathione synthetase ATP-binding domain-like"/>
    <property type="match status" value="1"/>
</dbReference>
<sequence>MDVGVSTTKDLIDDSEESPNIGSLEIGSETYQDVRESTPSDDEDDDDDSASDEIHLVNRAETPRTTAKKRASKLKKKKVTINTTCCKYDIVRKCSTMKGLRVVDDTEPWTLFWIDTGVSVQRVLEMQPYQKINHFPGMQEICRKNNLARNLGRLSRLLPKEYNFFPKTFVLPYDWEDLRAAMKAKKNQTYIAKPDHGCQGKGIFLFRSLKAINPHKESKLIVQMYLNKPCLIDQFKFDLRVYVLVTSVNPLRIFIHRDGLARFATEKYVDPTHGHESNLNDVCMHLTNYAINKHSSNFDYTESDDKGSKRTIESVFNRLLNRGSIKDPEELWKKINDAIVKTCITVQPQLAMILKACFPAENRAASPSVESIPAGRRFKEYTGSQCFELLGFDIFLDKKLKPWVLEVNHSPSFTCDSPLDLEVKQNVIGDTLGLLNLSAMTKKKFEKVEKEKIKSRLFGGVVGGGLGAKKGVLGSGGDTHSKQSSSTASLSAGKPPVSSTTLKSSTFMNPITSSKPINTQPTPPVAPTRTPEDLIEEYYSTYSPTFLDSLTKYEDSHIGSFRRVFPPPDSNTPQLVKYLKCLEAAKKLSPDTAATKGRQELLRKQAEDKEKEIQKMEKWKAAVNEKGVVRDGSGVVRKVTSKFMTWRSKHQLAFDASGRVKRGEETRDRYPEAEENLDGMPAFDEQVPFELRGSTLLQQSISTLDTYSGMSSRASSTAFDNLGPENGVLSHENVDLVNTWLQDEPKPNRRPQPGLPKHLYKHLPMTSREASVYRNGSGETLASTSHTNSVFNQSITTASDVFPVRPLPAQRARSASRRTINLLASVGQSSISLRNESPPIEQLAKAIGFRRQSIKGREMPGVKQQAPARNGMESLTGIVGRKFISTTDQSGIRMDLPGYTNLARK</sequence>
<dbReference type="GO" id="GO:0005524">
    <property type="term" value="F:ATP binding"/>
    <property type="evidence" value="ECO:0007669"/>
    <property type="project" value="UniProtKB-KW"/>
</dbReference>
<dbReference type="PANTHER" id="PTHR12241:SF147">
    <property type="entry name" value="TUBULIN POLYGLUTAMYLASE TTLL7"/>
    <property type="match status" value="1"/>
</dbReference>
<keyword evidence="3" id="KW-0067">ATP-binding</keyword>
<feature type="compositionally biased region" description="Acidic residues" evidence="4">
    <location>
        <begin position="39"/>
        <end position="51"/>
    </location>
</feature>
<evidence type="ECO:0000313" key="6">
    <source>
        <dbReference type="Proteomes" id="UP000193642"/>
    </source>
</evidence>
<dbReference type="GO" id="GO:0000226">
    <property type="term" value="P:microtubule cytoskeleton organization"/>
    <property type="evidence" value="ECO:0007669"/>
    <property type="project" value="TreeGrafter"/>
</dbReference>
<feature type="region of interest" description="Disordered" evidence="4">
    <location>
        <begin position="1"/>
        <end position="52"/>
    </location>
</feature>
<protein>
    <submittedName>
        <fullName evidence="5">TTL-domain-containing protein</fullName>
    </submittedName>
</protein>
<keyword evidence="2" id="KW-0547">Nucleotide-binding</keyword>
<dbReference type="GO" id="GO:0015631">
    <property type="term" value="F:tubulin binding"/>
    <property type="evidence" value="ECO:0007669"/>
    <property type="project" value="TreeGrafter"/>
</dbReference>
<feature type="compositionally biased region" description="Polar residues" evidence="4">
    <location>
        <begin position="497"/>
        <end position="520"/>
    </location>
</feature>
<keyword evidence="1" id="KW-0436">Ligase</keyword>